<feature type="transmembrane region" description="Helical" evidence="8">
    <location>
        <begin position="115"/>
        <end position="135"/>
    </location>
</feature>
<dbReference type="Pfam" id="PF12821">
    <property type="entry name" value="ThrE_2"/>
    <property type="match status" value="1"/>
</dbReference>
<dbReference type="EMBL" id="JACHHB010000018">
    <property type="protein sequence ID" value="MBB5174890.1"/>
    <property type="molecule type" value="Genomic_DNA"/>
</dbReference>
<keyword evidence="11" id="KW-1185">Reference proteome</keyword>
<reference evidence="10 11" key="1">
    <citation type="submission" date="2020-08" db="EMBL/GenBank/DDBJ databases">
        <title>Genomic Encyclopedia of Type Strains, Phase IV (KMG-IV): sequencing the most valuable type-strain genomes for metagenomic binning, comparative biology and taxonomic classification.</title>
        <authorList>
            <person name="Goeker M."/>
        </authorList>
    </citation>
    <scope>NUCLEOTIDE SEQUENCE [LARGE SCALE GENOMIC DNA]</scope>
    <source>
        <strain evidence="10 11">DSM 24696</strain>
    </source>
</reference>
<feature type="domain" description="Threonine/Serine exporter ThrE" evidence="9">
    <location>
        <begin position="5"/>
        <end position="129"/>
    </location>
</feature>
<comment type="similarity">
    <text evidence="7">Belongs to the ThrE exporter (TC 2.A.79) family.</text>
</comment>
<dbReference type="InterPro" id="IPR024528">
    <property type="entry name" value="ThrE_2"/>
</dbReference>
<dbReference type="GO" id="GO:0005886">
    <property type="term" value="C:plasma membrane"/>
    <property type="evidence" value="ECO:0007669"/>
    <property type="project" value="UniProtKB-SubCell"/>
</dbReference>
<name>A0A840QU69_9BACI</name>
<dbReference type="Proteomes" id="UP000551878">
    <property type="component" value="Unassembled WGS sequence"/>
</dbReference>
<feature type="transmembrane region" description="Helical" evidence="8">
    <location>
        <begin position="76"/>
        <end position="95"/>
    </location>
</feature>
<keyword evidence="4 8" id="KW-0812">Transmembrane</keyword>
<dbReference type="AlphaFoldDB" id="A0A840QU69"/>
<dbReference type="InterPro" id="IPR050539">
    <property type="entry name" value="ThrE_Dicarb/AminoAcid_Exp"/>
</dbReference>
<proteinExistence type="inferred from homology"/>
<keyword evidence="5 8" id="KW-1133">Transmembrane helix</keyword>
<evidence type="ECO:0000256" key="7">
    <source>
        <dbReference type="ARBA" id="ARBA00034125"/>
    </source>
</evidence>
<evidence type="ECO:0000256" key="8">
    <source>
        <dbReference type="SAM" id="Phobius"/>
    </source>
</evidence>
<gene>
    <name evidence="10" type="ORF">HNQ41_003113</name>
</gene>
<accession>A0A840QU69</accession>
<sequence length="147" mass="15587">MLLELLLCFIATVGFGVIFSVPKRALLLAGLIGVLTWFNYHTLPIFGVNTVMATAISSFFAALVAHLLARKMRLPATTFALPGVIPLLPGGQAYSTMRSFVEGAYIQGLATGVETLLQAGAIAGGLVFVIALFSFGKGIGHRYEPSR</sequence>
<dbReference type="PANTHER" id="PTHR34390:SF1">
    <property type="entry name" value="SUCCINATE TRANSPORTER SUBUNIT YJJB-RELATED"/>
    <property type="match status" value="1"/>
</dbReference>
<evidence type="ECO:0000256" key="6">
    <source>
        <dbReference type="ARBA" id="ARBA00023136"/>
    </source>
</evidence>
<organism evidence="10 11">
    <name type="scientific">Texcoconibacillus texcoconensis</name>
    <dbReference type="NCBI Taxonomy" id="1095777"/>
    <lineage>
        <taxon>Bacteria</taxon>
        <taxon>Bacillati</taxon>
        <taxon>Bacillota</taxon>
        <taxon>Bacilli</taxon>
        <taxon>Bacillales</taxon>
        <taxon>Bacillaceae</taxon>
        <taxon>Texcoconibacillus</taxon>
    </lineage>
</organism>
<comment type="subcellular location">
    <subcellularLocation>
        <location evidence="1">Cell membrane</location>
        <topology evidence="1">Multi-pass membrane protein</topology>
    </subcellularLocation>
</comment>
<evidence type="ECO:0000256" key="3">
    <source>
        <dbReference type="ARBA" id="ARBA00022519"/>
    </source>
</evidence>
<feature type="transmembrane region" description="Helical" evidence="8">
    <location>
        <begin position="44"/>
        <end position="69"/>
    </location>
</feature>
<evidence type="ECO:0000256" key="5">
    <source>
        <dbReference type="ARBA" id="ARBA00022989"/>
    </source>
</evidence>
<protein>
    <submittedName>
        <fullName evidence="10">Uncharacterized membrane protein YjjB (DUF3815 family)</fullName>
    </submittedName>
</protein>
<evidence type="ECO:0000313" key="11">
    <source>
        <dbReference type="Proteomes" id="UP000551878"/>
    </source>
</evidence>
<keyword evidence="6 8" id="KW-0472">Membrane</keyword>
<dbReference type="PANTHER" id="PTHR34390">
    <property type="entry name" value="UPF0442 PROTEIN YJJB-RELATED"/>
    <property type="match status" value="1"/>
</dbReference>
<dbReference type="GO" id="GO:0015744">
    <property type="term" value="P:succinate transport"/>
    <property type="evidence" value="ECO:0007669"/>
    <property type="project" value="TreeGrafter"/>
</dbReference>
<dbReference type="RefSeq" id="WP_184665291.1">
    <property type="nucleotide sequence ID" value="NZ_JACHHB010000018.1"/>
</dbReference>
<keyword evidence="2" id="KW-1003">Cell membrane</keyword>
<evidence type="ECO:0000256" key="1">
    <source>
        <dbReference type="ARBA" id="ARBA00004651"/>
    </source>
</evidence>
<evidence type="ECO:0000256" key="2">
    <source>
        <dbReference type="ARBA" id="ARBA00022475"/>
    </source>
</evidence>
<keyword evidence="3" id="KW-0997">Cell inner membrane</keyword>
<evidence type="ECO:0000313" key="10">
    <source>
        <dbReference type="EMBL" id="MBB5174890.1"/>
    </source>
</evidence>
<comment type="caution">
    <text evidence="10">The sequence shown here is derived from an EMBL/GenBank/DDBJ whole genome shotgun (WGS) entry which is preliminary data.</text>
</comment>
<evidence type="ECO:0000256" key="4">
    <source>
        <dbReference type="ARBA" id="ARBA00022692"/>
    </source>
</evidence>
<evidence type="ECO:0000259" key="9">
    <source>
        <dbReference type="Pfam" id="PF12821"/>
    </source>
</evidence>